<dbReference type="GO" id="GO:0005886">
    <property type="term" value="C:plasma membrane"/>
    <property type="evidence" value="ECO:0000318"/>
    <property type="project" value="GO_Central"/>
</dbReference>
<keyword evidence="3" id="KW-0597">Phosphoprotein</keyword>
<dbReference type="Gene3D" id="2.60.40.10">
    <property type="entry name" value="Immunoglobulins"/>
    <property type="match status" value="2"/>
</dbReference>
<dbReference type="InterPro" id="IPR007110">
    <property type="entry name" value="Ig-like_dom"/>
</dbReference>
<dbReference type="GO" id="GO:0070593">
    <property type="term" value="P:dendrite self-avoidance"/>
    <property type="evidence" value="ECO:0000318"/>
    <property type="project" value="GO_Central"/>
</dbReference>
<keyword evidence="11" id="KW-0325">Glycoprotein</keyword>
<evidence type="ECO:0000256" key="5">
    <source>
        <dbReference type="ARBA" id="ARBA00022729"/>
    </source>
</evidence>
<reference evidence="20" key="2">
    <citation type="submission" date="2025-08" db="UniProtKB">
        <authorList>
            <consortium name="Ensembl"/>
        </authorList>
    </citation>
    <scope>IDENTIFICATION</scope>
    <source>
        <strain evidence="20">Glennie</strain>
    </source>
</reference>
<evidence type="ECO:0000256" key="7">
    <source>
        <dbReference type="ARBA" id="ARBA00022989"/>
    </source>
</evidence>
<sequence>MPPSLLPVLVLVLAAPAAPSANGTDADLRTQIPSEEAEETHSNLTFVKQSISLIGTPSASVERNTILHSPSHVELTCNFSGDINSVRVIWKKEGEQINSSHIFINQTGNVLYTQYTLQILNSTQLGSYACVFEDAVERRGRGVFNFKVPEVHGKDKPLISYEGDSVVMICKSENSVPLTWIWFKVNETGQVPVETEMKEKYELASKYANETKLKILQLSEQDGGSYTCRAIFPLGGSEGKVDLKVLSYLVPLKPFLAIAAEVIILVTIILLYEMHTKRKQNTTEGEKEFEQIEQLKSEDSNGIENNTTRHRKI</sequence>
<keyword evidence="21" id="KW-1185">Reference proteome</keyword>
<feature type="domain" description="Ig-like" evidence="19">
    <location>
        <begin position="57"/>
        <end position="130"/>
    </location>
</feature>
<dbReference type="PANTHER" id="PTHR46013:SF7">
    <property type="entry name" value="IG-LIKE DOMAIN-CONTAINING PROTEIN"/>
    <property type="match status" value="1"/>
</dbReference>
<feature type="compositionally biased region" description="Basic and acidic residues" evidence="16">
    <location>
        <begin position="284"/>
        <end position="299"/>
    </location>
</feature>
<comment type="subunit">
    <text evidence="14">Interacts with SLC16A1, SLC16A6 and SLC16A7.</text>
</comment>
<dbReference type="SUPFAM" id="SSF48726">
    <property type="entry name" value="Immunoglobulin"/>
    <property type="match status" value="2"/>
</dbReference>
<dbReference type="PANTHER" id="PTHR46013">
    <property type="entry name" value="VASCULAR CELL ADHESION MOLECULE 1"/>
    <property type="match status" value="1"/>
</dbReference>
<evidence type="ECO:0000256" key="14">
    <source>
        <dbReference type="ARBA" id="ARBA00065864"/>
    </source>
</evidence>
<name>A0A6I8N8P3_ORNAN</name>
<dbReference type="Ensembl" id="ENSOANT00000070555.1">
    <property type="protein sequence ID" value="ENSOANP00000037409.1"/>
    <property type="gene ID" value="ENSOANG00000040880.1"/>
</dbReference>
<keyword evidence="9 17" id="KW-0472">Membrane</keyword>
<dbReference type="FunFam" id="2.60.40.10:FF:001288">
    <property type="entry name" value="Embigin"/>
    <property type="match status" value="1"/>
</dbReference>
<evidence type="ECO:0000256" key="17">
    <source>
        <dbReference type="SAM" id="Phobius"/>
    </source>
</evidence>
<dbReference type="KEGG" id="oaa:100083437"/>
<evidence type="ECO:0000256" key="6">
    <source>
        <dbReference type="ARBA" id="ARBA00022737"/>
    </source>
</evidence>
<feature type="signal peptide" evidence="18">
    <location>
        <begin position="1"/>
        <end position="23"/>
    </location>
</feature>
<dbReference type="InterPro" id="IPR036179">
    <property type="entry name" value="Ig-like_dom_sf"/>
</dbReference>
<reference evidence="20" key="3">
    <citation type="submission" date="2025-09" db="UniProtKB">
        <authorList>
            <consortium name="Ensembl"/>
        </authorList>
    </citation>
    <scope>IDENTIFICATION</scope>
    <source>
        <strain evidence="20">Glennie</strain>
    </source>
</reference>
<keyword evidence="5 18" id="KW-0732">Signal</keyword>
<dbReference type="GO" id="GO:0007156">
    <property type="term" value="P:homophilic cell adhesion via plasma membrane adhesion molecules"/>
    <property type="evidence" value="ECO:0000318"/>
    <property type="project" value="GO_Central"/>
</dbReference>
<keyword evidence="2" id="KW-1003">Cell membrane</keyword>
<evidence type="ECO:0000256" key="9">
    <source>
        <dbReference type="ARBA" id="ARBA00023136"/>
    </source>
</evidence>
<organism evidence="20 21">
    <name type="scientific">Ornithorhynchus anatinus</name>
    <name type="common">Duckbill platypus</name>
    <dbReference type="NCBI Taxonomy" id="9258"/>
    <lineage>
        <taxon>Eukaryota</taxon>
        <taxon>Metazoa</taxon>
        <taxon>Chordata</taxon>
        <taxon>Craniata</taxon>
        <taxon>Vertebrata</taxon>
        <taxon>Euteleostomi</taxon>
        <taxon>Mammalia</taxon>
        <taxon>Monotremata</taxon>
        <taxon>Ornithorhynchidae</taxon>
        <taxon>Ornithorhynchus</taxon>
    </lineage>
</organism>
<feature type="domain" description="Ig-like" evidence="19">
    <location>
        <begin position="149"/>
        <end position="247"/>
    </location>
</feature>
<gene>
    <name evidence="20" type="primary">EMB</name>
</gene>
<keyword evidence="8" id="KW-0770">Synapse</keyword>
<dbReference type="Pfam" id="PF13927">
    <property type="entry name" value="Ig_3"/>
    <property type="match status" value="1"/>
</dbReference>
<dbReference type="AlphaFoldDB" id="A0A6I8N8P3"/>
<evidence type="ECO:0000256" key="8">
    <source>
        <dbReference type="ARBA" id="ARBA00023018"/>
    </source>
</evidence>
<evidence type="ECO:0000256" key="16">
    <source>
        <dbReference type="SAM" id="MobiDB-lite"/>
    </source>
</evidence>
<evidence type="ECO:0000256" key="4">
    <source>
        <dbReference type="ARBA" id="ARBA00022692"/>
    </source>
</evidence>
<dbReference type="Pfam" id="PF00047">
    <property type="entry name" value="ig"/>
    <property type="match status" value="1"/>
</dbReference>
<dbReference type="InParanoid" id="A0A6I8N8P3"/>
<evidence type="ECO:0000256" key="11">
    <source>
        <dbReference type="ARBA" id="ARBA00023180"/>
    </source>
</evidence>
<proteinExistence type="predicted"/>
<evidence type="ECO:0000313" key="21">
    <source>
        <dbReference type="Proteomes" id="UP000002279"/>
    </source>
</evidence>
<evidence type="ECO:0000256" key="10">
    <source>
        <dbReference type="ARBA" id="ARBA00023157"/>
    </source>
</evidence>
<dbReference type="OMA" id="KGSYWCH"/>
<evidence type="ECO:0000256" key="3">
    <source>
        <dbReference type="ARBA" id="ARBA00022553"/>
    </source>
</evidence>
<keyword evidence="6" id="KW-0677">Repeat</keyword>
<comment type="subcellular location">
    <subcellularLocation>
        <location evidence="1">Cell membrane</location>
        <topology evidence="1">Single-pass type I membrane protein</topology>
    </subcellularLocation>
    <subcellularLocation>
        <location evidence="13">Synapse</location>
    </subcellularLocation>
</comment>
<dbReference type="FunFam" id="2.60.40.10:FF:001012">
    <property type="entry name" value="Embigin"/>
    <property type="match status" value="1"/>
</dbReference>
<dbReference type="RefSeq" id="XP_007667330.2">
    <property type="nucleotide sequence ID" value="XM_007669140.3"/>
</dbReference>
<dbReference type="PROSITE" id="PS50835">
    <property type="entry name" value="IG_LIKE"/>
    <property type="match status" value="2"/>
</dbReference>
<feature type="transmembrane region" description="Helical" evidence="17">
    <location>
        <begin position="254"/>
        <end position="272"/>
    </location>
</feature>
<evidence type="ECO:0000256" key="1">
    <source>
        <dbReference type="ARBA" id="ARBA00004251"/>
    </source>
</evidence>
<dbReference type="GO" id="GO:0045202">
    <property type="term" value="C:synapse"/>
    <property type="evidence" value="ECO:0007669"/>
    <property type="project" value="UniProtKB-SubCell"/>
</dbReference>
<dbReference type="Bgee" id="ENSOANG00000040880">
    <property type="expression patterns" value="Expressed in endometrium and 8 other cell types or tissues"/>
</dbReference>
<evidence type="ECO:0000256" key="15">
    <source>
        <dbReference type="ARBA" id="ARBA00073698"/>
    </source>
</evidence>
<dbReference type="Proteomes" id="UP000002279">
    <property type="component" value="Chromosome 1"/>
</dbReference>
<keyword evidence="7 17" id="KW-1133">Transmembrane helix</keyword>
<dbReference type="InterPro" id="IPR013151">
    <property type="entry name" value="Immunoglobulin_dom"/>
</dbReference>
<keyword evidence="10" id="KW-1015">Disulfide bond</keyword>
<dbReference type="GO" id="GO:0098632">
    <property type="term" value="F:cell-cell adhesion mediator activity"/>
    <property type="evidence" value="ECO:0000318"/>
    <property type="project" value="GO_Central"/>
</dbReference>
<evidence type="ECO:0000256" key="12">
    <source>
        <dbReference type="ARBA" id="ARBA00023319"/>
    </source>
</evidence>
<dbReference type="GO" id="GO:0030424">
    <property type="term" value="C:axon"/>
    <property type="evidence" value="ECO:0000318"/>
    <property type="project" value="GO_Central"/>
</dbReference>
<accession>A0A6I8N8P3</accession>
<dbReference type="GeneTree" id="ENSGT00940000158944"/>
<dbReference type="CDD" id="cd00096">
    <property type="entry name" value="Ig"/>
    <property type="match status" value="1"/>
</dbReference>
<dbReference type="CTD" id="133418"/>
<dbReference type="InterPro" id="IPR013783">
    <property type="entry name" value="Ig-like_fold"/>
</dbReference>
<reference evidence="20 21" key="1">
    <citation type="journal article" date="2008" name="Nature">
        <title>Genome analysis of the platypus reveals unique signatures of evolution.</title>
        <authorList>
            <person name="Warren W.C."/>
            <person name="Hillier L.W."/>
            <person name="Marshall Graves J.A."/>
            <person name="Birney E."/>
            <person name="Ponting C.P."/>
            <person name="Grutzner F."/>
            <person name="Belov K."/>
            <person name="Miller W."/>
            <person name="Clarke L."/>
            <person name="Chinwalla A.T."/>
            <person name="Yang S.P."/>
            <person name="Heger A."/>
            <person name="Locke D.P."/>
            <person name="Miethke P."/>
            <person name="Waters P.D."/>
            <person name="Veyrunes F."/>
            <person name="Fulton L."/>
            <person name="Fulton B."/>
            <person name="Graves T."/>
            <person name="Wallis J."/>
            <person name="Puente X.S."/>
            <person name="Lopez-Otin C."/>
            <person name="Ordonez G.R."/>
            <person name="Eichler E.E."/>
            <person name="Chen L."/>
            <person name="Cheng Z."/>
            <person name="Deakin J.E."/>
            <person name="Alsop A."/>
            <person name="Thompson K."/>
            <person name="Kirby P."/>
            <person name="Papenfuss A.T."/>
            <person name="Wakefield M.J."/>
            <person name="Olender T."/>
            <person name="Lancet D."/>
            <person name="Huttley G.A."/>
            <person name="Smit A.F."/>
            <person name="Pask A."/>
            <person name="Temple-Smith P."/>
            <person name="Batzer M.A."/>
            <person name="Walker J.A."/>
            <person name="Konkel M.K."/>
            <person name="Harris R.S."/>
            <person name="Whittington C.M."/>
            <person name="Wong E.S."/>
            <person name="Gemmell N.J."/>
            <person name="Buschiazzo E."/>
            <person name="Vargas Jentzsch I.M."/>
            <person name="Merkel A."/>
            <person name="Schmitz J."/>
            <person name="Zemann A."/>
            <person name="Churakov G."/>
            <person name="Kriegs J.O."/>
            <person name="Brosius J."/>
            <person name="Murchison E.P."/>
            <person name="Sachidanandam R."/>
            <person name="Smith C."/>
            <person name="Hannon G.J."/>
            <person name="Tsend-Ayush E."/>
            <person name="McMillan D."/>
            <person name="Attenborough R."/>
            <person name="Rens W."/>
            <person name="Ferguson-Smith M."/>
            <person name="Lefevre C.M."/>
            <person name="Sharp J.A."/>
            <person name="Nicholas K.R."/>
            <person name="Ray D.A."/>
            <person name="Kube M."/>
            <person name="Reinhardt R."/>
            <person name="Pringle T.H."/>
            <person name="Taylor J."/>
            <person name="Jones R.C."/>
            <person name="Nixon B."/>
            <person name="Dacheux J.L."/>
            <person name="Niwa H."/>
            <person name="Sekita Y."/>
            <person name="Huang X."/>
            <person name="Stark A."/>
            <person name="Kheradpour P."/>
            <person name="Kellis M."/>
            <person name="Flicek P."/>
            <person name="Chen Y."/>
            <person name="Webber C."/>
            <person name="Hardison R."/>
            <person name="Nelson J."/>
            <person name="Hallsworth-Pepin K."/>
            <person name="Delehaunty K."/>
            <person name="Markovic C."/>
            <person name="Minx P."/>
            <person name="Feng Y."/>
            <person name="Kremitzki C."/>
            <person name="Mitreva M."/>
            <person name="Glasscock J."/>
            <person name="Wylie T."/>
            <person name="Wohldmann P."/>
            <person name="Thiru P."/>
            <person name="Nhan M.N."/>
            <person name="Pohl C.S."/>
            <person name="Smith S.M."/>
            <person name="Hou S."/>
            <person name="Nefedov M."/>
            <person name="de Jong P.J."/>
            <person name="Renfree M.B."/>
            <person name="Mardis E.R."/>
            <person name="Wilson R.K."/>
        </authorList>
    </citation>
    <scope>NUCLEOTIDE SEQUENCE [LARGE SCALE GENOMIC DNA]</scope>
    <source>
        <strain evidence="20 21">Glennie</strain>
    </source>
</reference>
<dbReference type="SMART" id="SM00409">
    <property type="entry name" value="IG"/>
    <property type="match status" value="2"/>
</dbReference>
<evidence type="ECO:0000259" key="19">
    <source>
        <dbReference type="PROSITE" id="PS50835"/>
    </source>
</evidence>
<dbReference type="FunCoup" id="A0A6I8N8P3">
    <property type="interactions" value="616"/>
</dbReference>
<dbReference type="OrthoDB" id="9932757at2759"/>
<evidence type="ECO:0000256" key="18">
    <source>
        <dbReference type="SAM" id="SignalP"/>
    </source>
</evidence>
<evidence type="ECO:0000256" key="13">
    <source>
        <dbReference type="ARBA" id="ARBA00034103"/>
    </source>
</evidence>
<dbReference type="InterPro" id="IPR003599">
    <property type="entry name" value="Ig_sub"/>
</dbReference>
<keyword evidence="12" id="KW-0393">Immunoglobulin domain</keyword>
<feature type="chain" id="PRO_5026211789" description="Embigin" evidence="18">
    <location>
        <begin position="24"/>
        <end position="313"/>
    </location>
</feature>
<feature type="region of interest" description="Disordered" evidence="16">
    <location>
        <begin position="282"/>
        <end position="313"/>
    </location>
</feature>
<protein>
    <recommendedName>
        <fullName evidence="15">Embigin</fullName>
    </recommendedName>
</protein>
<evidence type="ECO:0000313" key="20">
    <source>
        <dbReference type="Ensembl" id="ENSOANP00000037409.1"/>
    </source>
</evidence>
<evidence type="ECO:0000256" key="2">
    <source>
        <dbReference type="ARBA" id="ARBA00022475"/>
    </source>
</evidence>
<keyword evidence="4 17" id="KW-0812">Transmembrane</keyword>
<dbReference type="GO" id="GO:0007411">
    <property type="term" value="P:axon guidance"/>
    <property type="evidence" value="ECO:0000318"/>
    <property type="project" value="GO_Central"/>
</dbReference>
<dbReference type="GeneID" id="100083437"/>